<evidence type="ECO:0000313" key="2">
    <source>
        <dbReference type="WBParaSite" id="JU765_v2.g8933.t2"/>
    </source>
</evidence>
<reference evidence="2" key="1">
    <citation type="submission" date="2025-08" db="UniProtKB">
        <authorList>
            <consortium name="WormBaseParasite"/>
        </authorList>
    </citation>
    <scope>IDENTIFICATION</scope>
</reference>
<proteinExistence type="predicted"/>
<protein>
    <submittedName>
        <fullName evidence="2">DAGKc domain-containing protein</fullName>
    </submittedName>
</protein>
<organism evidence="1 2">
    <name type="scientific">Panagrolaimus sp. JU765</name>
    <dbReference type="NCBI Taxonomy" id="591449"/>
    <lineage>
        <taxon>Eukaryota</taxon>
        <taxon>Metazoa</taxon>
        <taxon>Ecdysozoa</taxon>
        <taxon>Nematoda</taxon>
        <taxon>Chromadorea</taxon>
        <taxon>Rhabditida</taxon>
        <taxon>Tylenchina</taxon>
        <taxon>Panagrolaimomorpha</taxon>
        <taxon>Panagrolaimoidea</taxon>
        <taxon>Panagrolaimidae</taxon>
        <taxon>Panagrolaimus</taxon>
    </lineage>
</organism>
<dbReference type="Proteomes" id="UP000887576">
    <property type="component" value="Unplaced"/>
</dbReference>
<name>A0AC34RPF1_9BILA</name>
<accession>A0AC34RPF1</accession>
<sequence>MQEQEQRRVSKHRTSRYWLDEQLNPSEHIWLPSSGPGSASSSTDTECYLGEKDCEKIGEKRRCAACHIVAHTACFPLLSKMNLVCKATFRDSTVKRNPSKESWDALTKHHWVHRWKLEGRCQQCSKSFQQKMFRDKEVIAITCSWCKASYHNKRSCFSLHRFEEKCDRGLLRDLILPPSWLLRLPNTRKRHGKNAIANGDKKQKQTKRKYRPFVVKPMDSSIIGPTQPLLVFVNPKSGGNKGSKALHTLCWLLNPRQVFDITALKGPKYGLEMFRK</sequence>
<dbReference type="WBParaSite" id="JU765_v2.g8933.t2">
    <property type="protein sequence ID" value="JU765_v2.g8933.t2"/>
    <property type="gene ID" value="JU765_v2.g8933"/>
</dbReference>
<evidence type="ECO:0000313" key="1">
    <source>
        <dbReference type="Proteomes" id="UP000887576"/>
    </source>
</evidence>